<dbReference type="Pfam" id="PF00270">
    <property type="entry name" value="DEAD"/>
    <property type="match status" value="1"/>
</dbReference>
<dbReference type="InterPro" id="IPR027417">
    <property type="entry name" value="P-loop_NTPase"/>
</dbReference>
<keyword evidence="1" id="KW-0547">Nucleotide-binding</keyword>
<dbReference type="Pfam" id="PF08482">
    <property type="entry name" value="HrpB_C"/>
    <property type="match status" value="1"/>
</dbReference>
<evidence type="ECO:0000256" key="2">
    <source>
        <dbReference type="ARBA" id="ARBA00022801"/>
    </source>
</evidence>
<dbReference type="SMART" id="SM00847">
    <property type="entry name" value="HA2"/>
    <property type="match status" value="1"/>
</dbReference>
<dbReference type="CDD" id="cd17990">
    <property type="entry name" value="DEXHc_HrpB"/>
    <property type="match status" value="1"/>
</dbReference>
<dbReference type="Pfam" id="PF00271">
    <property type="entry name" value="Helicase_C"/>
    <property type="match status" value="1"/>
</dbReference>
<organism evidence="7 8">
    <name type="scientific">Cohaesibacter marisflavi</name>
    <dbReference type="NCBI Taxonomy" id="655353"/>
    <lineage>
        <taxon>Bacteria</taxon>
        <taxon>Pseudomonadati</taxon>
        <taxon>Pseudomonadota</taxon>
        <taxon>Alphaproteobacteria</taxon>
        <taxon>Hyphomicrobiales</taxon>
        <taxon>Cohaesibacteraceae</taxon>
    </lineage>
</organism>
<keyword evidence="2" id="KW-0378">Hydrolase</keyword>
<dbReference type="SMART" id="SM00487">
    <property type="entry name" value="DEXDc"/>
    <property type="match status" value="1"/>
</dbReference>
<dbReference type="Gene3D" id="3.40.50.300">
    <property type="entry name" value="P-loop containing nucleotide triphosphate hydrolases"/>
    <property type="match status" value="2"/>
</dbReference>
<dbReference type="InterPro" id="IPR013689">
    <property type="entry name" value="RNA_helicase_ATP-dep_HrpB_C"/>
</dbReference>
<dbReference type="Gene3D" id="1.20.120.1080">
    <property type="match status" value="1"/>
</dbReference>
<feature type="domain" description="Helicase ATP-binding" evidence="5">
    <location>
        <begin position="26"/>
        <end position="196"/>
    </location>
</feature>
<evidence type="ECO:0000256" key="4">
    <source>
        <dbReference type="ARBA" id="ARBA00022840"/>
    </source>
</evidence>
<dbReference type="PIRSF" id="PIRSF005496">
    <property type="entry name" value="ATP_hel_hrpB"/>
    <property type="match status" value="1"/>
</dbReference>
<evidence type="ECO:0000259" key="6">
    <source>
        <dbReference type="PROSITE" id="PS51194"/>
    </source>
</evidence>
<evidence type="ECO:0000313" key="7">
    <source>
        <dbReference type="EMBL" id="SFN91781.1"/>
    </source>
</evidence>
<dbReference type="GO" id="GO:0004386">
    <property type="term" value="F:helicase activity"/>
    <property type="evidence" value="ECO:0007669"/>
    <property type="project" value="UniProtKB-KW"/>
</dbReference>
<dbReference type="InterPro" id="IPR014001">
    <property type="entry name" value="Helicase_ATP-bd"/>
</dbReference>
<evidence type="ECO:0000313" key="8">
    <source>
        <dbReference type="Proteomes" id="UP000199236"/>
    </source>
</evidence>
<name>A0A1I5CYQ4_9HYPH</name>
<keyword evidence="8" id="KW-1185">Reference proteome</keyword>
<dbReference type="InterPro" id="IPR049614">
    <property type="entry name" value="HrpB_DEXH"/>
</dbReference>
<dbReference type="GO" id="GO:0016787">
    <property type="term" value="F:hydrolase activity"/>
    <property type="evidence" value="ECO:0007669"/>
    <property type="project" value="UniProtKB-KW"/>
</dbReference>
<dbReference type="Pfam" id="PF24473">
    <property type="entry name" value="CON_HrpB"/>
    <property type="match status" value="1"/>
</dbReference>
<gene>
    <name evidence="7" type="ORF">SAMN04488056_102396</name>
</gene>
<dbReference type="InterPro" id="IPR001650">
    <property type="entry name" value="Helicase_C-like"/>
</dbReference>
<dbReference type="PROSITE" id="PS51194">
    <property type="entry name" value="HELICASE_CTER"/>
    <property type="match status" value="1"/>
</dbReference>
<dbReference type="InterPro" id="IPR056329">
    <property type="entry name" value="CON_HrpB"/>
</dbReference>
<dbReference type="GO" id="GO:0003676">
    <property type="term" value="F:nucleic acid binding"/>
    <property type="evidence" value="ECO:0007669"/>
    <property type="project" value="InterPro"/>
</dbReference>
<dbReference type="SMART" id="SM00490">
    <property type="entry name" value="HELICc"/>
    <property type="match status" value="1"/>
</dbReference>
<evidence type="ECO:0000256" key="3">
    <source>
        <dbReference type="ARBA" id="ARBA00022806"/>
    </source>
</evidence>
<evidence type="ECO:0000259" key="5">
    <source>
        <dbReference type="PROSITE" id="PS51192"/>
    </source>
</evidence>
<accession>A0A1I5CYQ4</accession>
<reference evidence="7 8" key="1">
    <citation type="submission" date="2016-10" db="EMBL/GenBank/DDBJ databases">
        <authorList>
            <person name="de Groot N.N."/>
        </authorList>
    </citation>
    <scope>NUCLEOTIDE SEQUENCE [LARGE SCALE GENOMIC DNA]</scope>
    <source>
        <strain evidence="7 8">CGMCC 1.9157</strain>
    </source>
</reference>
<dbReference type="InterPro" id="IPR010225">
    <property type="entry name" value="HrpB"/>
</dbReference>
<keyword evidence="3 7" id="KW-0347">Helicase</keyword>
<dbReference type="PANTHER" id="PTHR43519">
    <property type="entry name" value="ATP-DEPENDENT RNA HELICASE HRPB"/>
    <property type="match status" value="1"/>
</dbReference>
<dbReference type="OrthoDB" id="9805617at2"/>
<protein>
    <submittedName>
        <fullName evidence="7">ATP-dependent helicase HrpB</fullName>
    </submittedName>
</protein>
<dbReference type="FunFam" id="3.40.50.300:FF:002125">
    <property type="entry name" value="ATP-dependent helicase HrpB"/>
    <property type="match status" value="1"/>
</dbReference>
<dbReference type="AlphaFoldDB" id="A0A1I5CYQ4"/>
<dbReference type="SUPFAM" id="SSF52540">
    <property type="entry name" value="P-loop containing nucleoside triphosphate hydrolases"/>
    <property type="match status" value="2"/>
</dbReference>
<dbReference type="NCBIfam" id="TIGR01970">
    <property type="entry name" value="DEAH_box_HrpB"/>
    <property type="match status" value="1"/>
</dbReference>
<dbReference type="CDD" id="cd18791">
    <property type="entry name" value="SF2_C_RHA"/>
    <property type="match status" value="1"/>
</dbReference>
<dbReference type="Proteomes" id="UP000199236">
    <property type="component" value="Unassembled WGS sequence"/>
</dbReference>
<keyword evidence="4" id="KW-0067">ATP-binding</keyword>
<dbReference type="GO" id="GO:0005524">
    <property type="term" value="F:ATP binding"/>
    <property type="evidence" value="ECO:0007669"/>
    <property type="project" value="UniProtKB-KW"/>
</dbReference>
<dbReference type="InterPro" id="IPR011545">
    <property type="entry name" value="DEAD/DEAH_box_helicase_dom"/>
</dbReference>
<dbReference type="PANTHER" id="PTHR43519:SF1">
    <property type="entry name" value="ATP-DEPENDENT RNA HELICASE HRPB"/>
    <property type="match status" value="1"/>
</dbReference>
<dbReference type="InterPro" id="IPR007502">
    <property type="entry name" value="Helicase-assoc_dom"/>
</dbReference>
<sequence length="832" mass="90812">MTEKPSISLPAFLPDLPIREALPGFLAALDTGTRAVLIAPPGAGKTTCVPLALLDQPWLAAMTSEGNGKIIMLEPRRLAARAAARRMAQLLGEPVGKRVGYRVRMESRISKETIIEVVTEGVFARMIVDDPSLEGVAAVLFDEFHERSLDADMALAFTLEGQAALREDLRLVVMSATLDGGRVASILEGAPVIESMGRAYPVETRHLPRKPHDRLESAVCDAVLQALNEDEGSLLVFLPGQAEIHRVEDRLAERLKRDKDIILAPLYGAMEGKDQDRAIASPPEGKRKIVLATSIAETSLTIDGVRIIIDAGLVRRPRFEPNLGISRLETVRVSRASADQRQGRAGRTEPGVCYRLWDKGQTAALPAFEPPEILETDLSRLVLDLALWGESDPTNLRWLDEPPAAGWAEAVKLLQSFGALDDAAAITAHGKALAALPLPPRLAHMLVMARKAGAEELAAMMAALLSEGGRLRHNDMRRLLQDLIAGKLPRARDIKALAKRWTGKSRDKRANTEDAGRILALAYPDRIAMRRGAEGRYLLASGRGGVLQPDDPLNAETFLVVADLQGAAANARITLAAPIARKVIEEEFAALIHQEEAISFDQNSGAVSAKLQTRLGRIVLAEQRLKEPSADAIQKALIDAIRKGGLRLLPFTKELERWRGRVRFVSEREDGWPDLSDQGLLDGLENWLAPFLAGKMALSDISAGDLSAALKAMVPYDRLAALETALPTHFTVPTGSRIPIDYAAENGPVLAVRVQELFGLDVHPAIMGGKLPLLLHLLSPAQRPIQVTRDLPGFWRGSWKDVKADMRGQYPKHVWPDDPINTEATRRAKPRK</sequence>
<proteinExistence type="predicted"/>
<evidence type="ECO:0000256" key="1">
    <source>
        <dbReference type="ARBA" id="ARBA00022741"/>
    </source>
</evidence>
<dbReference type="PROSITE" id="PS51192">
    <property type="entry name" value="HELICASE_ATP_BIND_1"/>
    <property type="match status" value="1"/>
</dbReference>
<feature type="domain" description="Helicase C-terminal" evidence="6">
    <location>
        <begin position="219"/>
        <end position="389"/>
    </location>
</feature>
<dbReference type="RefSeq" id="WP_090069790.1">
    <property type="nucleotide sequence ID" value="NZ_FOVR01000002.1"/>
</dbReference>
<dbReference type="STRING" id="655353.SAMN04488056_102396"/>
<dbReference type="EMBL" id="FOVR01000002">
    <property type="protein sequence ID" value="SFN91781.1"/>
    <property type="molecule type" value="Genomic_DNA"/>
</dbReference>